<dbReference type="OrthoDB" id="197735at2759"/>
<accession>A0A4Z1SS85</accession>
<evidence type="ECO:0000256" key="1">
    <source>
        <dbReference type="SAM" id="Coils"/>
    </source>
</evidence>
<dbReference type="GO" id="GO:0035735">
    <property type="term" value="P:intraciliary transport involved in cilium assembly"/>
    <property type="evidence" value="ECO:0007669"/>
    <property type="project" value="InterPro"/>
</dbReference>
<evidence type="ECO:0000313" key="3">
    <source>
        <dbReference type="Proteomes" id="UP000315496"/>
    </source>
</evidence>
<reference evidence="2 3" key="1">
    <citation type="submission" date="2019-05" db="EMBL/GenBank/DDBJ databases">
        <title>The compact genome of Giardia muris reveals important steps in the evolution of intestinal protozoan parasites.</title>
        <authorList>
            <person name="Xu F."/>
            <person name="Jimenez-Gonzalez A."/>
            <person name="Einarsson E."/>
            <person name="Astvaldsson A."/>
            <person name="Peirasmaki D."/>
            <person name="Eckmann L."/>
            <person name="Andersson J.O."/>
            <person name="Svard S.G."/>
            <person name="Jerlstrom-Hultqvist J."/>
        </authorList>
    </citation>
    <scope>NUCLEOTIDE SEQUENCE [LARGE SCALE GENOMIC DNA]</scope>
    <source>
        <strain evidence="2 3">Roberts-Thomson</strain>
    </source>
</reference>
<dbReference type="PANTHER" id="PTHR31540:SF1">
    <property type="entry name" value="CENTROSOMAL PROTEIN OF 131 KDA"/>
    <property type="match status" value="1"/>
</dbReference>
<feature type="coiled-coil region" evidence="1">
    <location>
        <begin position="380"/>
        <end position="468"/>
    </location>
</feature>
<keyword evidence="3" id="KW-1185">Reference proteome</keyword>
<feature type="coiled-coil region" evidence="1">
    <location>
        <begin position="513"/>
        <end position="540"/>
    </location>
</feature>
<name>A0A4Z1SS85_GIAMU</name>
<evidence type="ECO:0008006" key="4">
    <source>
        <dbReference type="Google" id="ProtNLM"/>
    </source>
</evidence>
<gene>
    <name evidence="2" type="ORF">GMRT_10491</name>
</gene>
<dbReference type="Gene3D" id="1.20.5.170">
    <property type="match status" value="1"/>
</dbReference>
<dbReference type="InterPro" id="IPR030465">
    <property type="entry name" value="CEP131"/>
</dbReference>
<dbReference type="PANTHER" id="PTHR31540">
    <property type="entry name" value="CENTROSOMAL PROTEIN OF 131 KDA"/>
    <property type="match status" value="1"/>
</dbReference>
<feature type="coiled-coil region" evidence="1">
    <location>
        <begin position="37"/>
        <end position="71"/>
    </location>
</feature>
<sequence>MELNIERIINDAMARRAPQAAEDAGTSFPRPVSGANASRIKDRIAGYKDQIESLREQARDLNAKLLDERAEHRVFREEQEALIRELHAHYASQMEELVARNKQLIERLMGDKKSLADQCEAFAAELRDAKANQASSVALEAENNTLKEKVEGLSKELSTLKMDFDGALTKEKQKIISSEAKKRKKAVDEAKREVEETFAARLEPQLQGMVSAHKAELSKLQGDHELEIAKVRQELVGKYEEMLQVQRRELIQQHTRDVDDLQSDFQAKIRGLRNTLEEEHRLEIDGLKKKLMLEQESTHSVEISRLRNILSEKNLEIESLNSRLGKATAGTAAAVEGLKNEYIALLEKAKSSYAVELSNIRLQHRELALSIWSQNRPELVDKLRAERDDLLRDLARKCDDKTEMARRAEKEAASHKIRELERQIDALHQNTAQIGELNAQLSAKEYQIRMANQRVEELLRIRARGEEQAARNSDRWHLELEDAYATIARLKEGTARFETQLYTTVQSRVETIIAKKDELIEQLQRELLASREECAHLTSQLHELDSAMDC</sequence>
<proteinExistence type="predicted"/>
<dbReference type="VEuPathDB" id="GiardiaDB:GMRT_10491"/>
<keyword evidence="1" id="KW-0175">Coiled coil</keyword>
<protein>
    <recommendedName>
        <fullName evidence="4">Coiled-coil protein</fullName>
    </recommendedName>
</protein>
<dbReference type="AlphaFoldDB" id="A0A4Z1SS85"/>
<dbReference type="GO" id="GO:0005929">
    <property type="term" value="C:cilium"/>
    <property type="evidence" value="ECO:0007669"/>
    <property type="project" value="GOC"/>
</dbReference>
<evidence type="ECO:0000313" key="2">
    <source>
        <dbReference type="EMBL" id="TNJ26518.1"/>
    </source>
</evidence>
<feature type="coiled-coil region" evidence="1">
    <location>
        <begin position="112"/>
        <end position="163"/>
    </location>
</feature>
<organism evidence="2 3">
    <name type="scientific">Giardia muris</name>
    <dbReference type="NCBI Taxonomy" id="5742"/>
    <lineage>
        <taxon>Eukaryota</taxon>
        <taxon>Metamonada</taxon>
        <taxon>Diplomonadida</taxon>
        <taxon>Hexamitidae</taxon>
        <taxon>Giardiinae</taxon>
        <taxon>Giardia</taxon>
    </lineage>
</organism>
<dbReference type="EMBL" id="VDLU01000005">
    <property type="protein sequence ID" value="TNJ26518.1"/>
    <property type="molecule type" value="Genomic_DNA"/>
</dbReference>
<dbReference type="Proteomes" id="UP000315496">
    <property type="component" value="Chromosome 5"/>
</dbReference>
<comment type="caution">
    <text evidence="2">The sequence shown here is derived from an EMBL/GenBank/DDBJ whole genome shotgun (WGS) entry which is preliminary data.</text>
</comment>